<dbReference type="Proteomes" id="UP001198962">
    <property type="component" value="Unassembled WGS sequence"/>
</dbReference>
<proteinExistence type="predicted"/>
<dbReference type="RefSeq" id="WP_308450907.1">
    <property type="nucleotide sequence ID" value="NZ_JAJEPU010000009.1"/>
</dbReference>
<dbReference type="PANTHER" id="PTHR43278:SF4">
    <property type="entry name" value="NAD(P)H-DEPENDENT FMN-CONTAINING OXIDOREDUCTASE YWQN-RELATED"/>
    <property type="match status" value="1"/>
</dbReference>
<keyword evidence="5" id="KW-1185">Reference proteome</keyword>
<dbReference type="GO" id="GO:0016491">
    <property type="term" value="F:oxidoreductase activity"/>
    <property type="evidence" value="ECO:0007669"/>
    <property type="project" value="InterPro"/>
</dbReference>
<gene>
    <name evidence="4" type="ORF">LKD32_04785</name>
</gene>
<keyword evidence="1" id="KW-0285">Flavoprotein</keyword>
<organism evidence="4 5">
    <name type="scientific">Brotaphodocola catenula</name>
    <dbReference type="NCBI Taxonomy" id="2885361"/>
    <lineage>
        <taxon>Bacteria</taxon>
        <taxon>Bacillati</taxon>
        <taxon>Bacillota</taxon>
        <taxon>Clostridia</taxon>
        <taxon>Lachnospirales</taxon>
        <taxon>Lachnospiraceae</taxon>
        <taxon>Brotaphodocola</taxon>
    </lineage>
</organism>
<dbReference type="InterPro" id="IPR051796">
    <property type="entry name" value="ISF_SsuE-like"/>
</dbReference>
<dbReference type="Gene3D" id="3.40.50.360">
    <property type="match status" value="1"/>
</dbReference>
<evidence type="ECO:0000259" key="3">
    <source>
        <dbReference type="Pfam" id="PF03358"/>
    </source>
</evidence>
<evidence type="ECO:0000256" key="2">
    <source>
        <dbReference type="ARBA" id="ARBA00022643"/>
    </source>
</evidence>
<feature type="domain" description="NADPH-dependent FMN reductase-like" evidence="3">
    <location>
        <begin position="3"/>
        <end position="155"/>
    </location>
</feature>
<dbReference type="Pfam" id="PF03358">
    <property type="entry name" value="FMN_red"/>
    <property type="match status" value="1"/>
</dbReference>
<keyword evidence="2" id="KW-0288">FMN</keyword>
<reference evidence="4" key="1">
    <citation type="submission" date="2021-10" db="EMBL/GenBank/DDBJ databases">
        <title>Anaerobic single-cell dispensing facilitates the cultivation of human gut bacteria.</title>
        <authorList>
            <person name="Afrizal A."/>
        </authorList>
    </citation>
    <scope>NUCLEOTIDE SEQUENCE</scope>
    <source>
        <strain evidence="4">CLA-AA-H274</strain>
    </source>
</reference>
<evidence type="ECO:0000256" key="1">
    <source>
        <dbReference type="ARBA" id="ARBA00022630"/>
    </source>
</evidence>
<dbReference type="AlphaFoldDB" id="A0AAE3DJK2"/>
<sequence length="209" mass="23151">MSKVLLINGSSNDYGCTYTALKEVADVLEKEGVEAEIISLGKNAIRDCIGCKACGKLGKCVFDDDMVNEVRQKAKEADGFVFGTPVYYAHPSGRIQAFLDRLFYSGSADLAYKPAFAVASARRAGTTASLDVLNKYFTINRMPVVSGQYWNMVHGNTPDEVRQDLEGLQNMRDLARNLAWLIRCIKAGEAAGFTHPQPEEVRQRTNFIR</sequence>
<evidence type="ECO:0000313" key="5">
    <source>
        <dbReference type="Proteomes" id="UP001198962"/>
    </source>
</evidence>
<name>A0AAE3DJK2_9FIRM</name>
<dbReference type="EMBL" id="JAJEPU010000009">
    <property type="protein sequence ID" value="MCC2164207.1"/>
    <property type="molecule type" value="Genomic_DNA"/>
</dbReference>
<accession>A0AAE3DJK2</accession>
<protein>
    <submittedName>
        <fullName evidence="4">Flavodoxin family protein</fullName>
    </submittedName>
</protein>
<dbReference type="SUPFAM" id="SSF52218">
    <property type="entry name" value="Flavoproteins"/>
    <property type="match status" value="1"/>
</dbReference>
<comment type="caution">
    <text evidence="4">The sequence shown here is derived from an EMBL/GenBank/DDBJ whole genome shotgun (WGS) entry which is preliminary data.</text>
</comment>
<dbReference type="PANTHER" id="PTHR43278">
    <property type="entry name" value="NAD(P)H-DEPENDENT FMN-CONTAINING OXIDOREDUCTASE YWQN-RELATED"/>
    <property type="match status" value="1"/>
</dbReference>
<dbReference type="InterPro" id="IPR029039">
    <property type="entry name" value="Flavoprotein-like_sf"/>
</dbReference>
<evidence type="ECO:0000313" key="4">
    <source>
        <dbReference type="EMBL" id="MCC2164207.1"/>
    </source>
</evidence>
<dbReference type="InterPro" id="IPR005025">
    <property type="entry name" value="FMN_Rdtase-like_dom"/>
</dbReference>